<dbReference type="GeneID" id="57114561"/>
<dbReference type="AlphaFoldDB" id="A0A7H9CP04"/>
<name>A0A7H9CP04_LIMMU</name>
<dbReference type="Proteomes" id="UP001218021">
    <property type="component" value="Unassembled WGS sequence"/>
</dbReference>
<evidence type="ECO:0000313" key="1">
    <source>
        <dbReference type="EMBL" id="MDC2827821.1"/>
    </source>
</evidence>
<dbReference type="EMBL" id="JAQOND010000025">
    <property type="protein sequence ID" value="MDC2827821.1"/>
    <property type="molecule type" value="Genomic_DNA"/>
</dbReference>
<proteinExistence type="predicted"/>
<reference evidence="1" key="1">
    <citation type="submission" date="2023-01" db="EMBL/GenBank/DDBJ databases">
        <title>Genome analysis of 13 Lactobacillus isolated from gut of wild boar.</title>
        <authorList>
            <person name="Papp P."/>
            <person name="Libisch B."/>
            <person name="Nagy T."/>
            <person name="Olasz F."/>
        </authorList>
    </citation>
    <scope>NUCLEOTIDE SEQUENCE</scope>
    <source>
        <strain evidence="1">F108</strain>
    </source>
</reference>
<accession>A0A7H9CP04</accession>
<comment type="caution">
    <text evidence="1">The sequence shown here is derived from an EMBL/GenBank/DDBJ whole genome shotgun (WGS) entry which is preliminary data.</text>
</comment>
<dbReference type="RefSeq" id="WP_006499977.1">
    <property type="nucleotide sequence ID" value="NZ_CABFNH010000005.1"/>
</dbReference>
<organism evidence="1 2">
    <name type="scientific">Limosilactobacillus mucosae</name>
    <name type="common">Lactobacillus mucosae</name>
    <dbReference type="NCBI Taxonomy" id="97478"/>
    <lineage>
        <taxon>Bacteria</taxon>
        <taxon>Bacillati</taxon>
        <taxon>Bacillota</taxon>
        <taxon>Bacilli</taxon>
        <taxon>Lactobacillales</taxon>
        <taxon>Lactobacillaceae</taxon>
        <taxon>Limosilactobacillus</taxon>
    </lineage>
</organism>
<sequence length="55" mass="6294">MPTIDLPNAFFNNQAFQISIIIRGHHQAKKMHQQPDMLLFEKKKDSTASQQLSLG</sequence>
<protein>
    <submittedName>
        <fullName evidence="1">Uncharacterized protein</fullName>
    </submittedName>
</protein>
<evidence type="ECO:0000313" key="2">
    <source>
        <dbReference type="Proteomes" id="UP001218021"/>
    </source>
</evidence>
<gene>
    <name evidence="1" type="ORF">PO158_05930</name>
</gene>